<accession>A0ABP9WYR7</accession>
<evidence type="ECO:0000313" key="1">
    <source>
        <dbReference type="EMBL" id="GAA5528327.1"/>
    </source>
</evidence>
<evidence type="ECO:0000313" key="2">
    <source>
        <dbReference type="Proteomes" id="UP001428290"/>
    </source>
</evidence>
<dbReference type="RefSeq" id="WP_345721946.1">
    <property type="nucleotide sequence ID" value="NZ_BAABRU010000007.1"/>
</dbReference>
<protein>
    <submittedName>
        <fullName evidence="1">Uncharacterized protein</fullName>
    </submittedName>
</protein>
<dbReference type="Proteomes" id="UP001428290">
    <property type="component" value="Unassembled WGS sequence"/>
</dbReference>
<proteinExistence type="predicted"/>
<organism evidence="1 2">
    <name type="scientific">Herpetosiphon gulosus</name>
    <dbReference type="NCBI Taxonomy" id="1973496"/>
    <lineage>
        <taxon>Bacteria</taxon>
        <taxon>Bacillati</taxon>
        <taxon>Chloroflexota</taxon>
        <taxon>Chloroflexia</taxon>
        <taxon>Herpetosiphonales</taxon>
        <taxon>Herpetosiphonaceae</taxon>
        <taxon>Herpetosiphon</taxon>
    </lineage>
</organism>
<name>A0ABP9WYR7_9CHLR</name>
<dbReference type="EMBL" id="BAABRU010000007">
    <property type="protein sequence ID" value="GAA5528327.1"/>
    <property type="molecule type" value="Genomic_DNA"/>
</dbReference>
<sequence length="178" mass="20183">MLDTDARIVLMQTRLNQQWLVPRAIDAAADALRQWYRTTAHPLALDRLALYPHSLALDLRTEDEAHMLTSIDIGIPDGRRGRHGDFVDVGTFWFETDLRGWITTTTLTIDTAQTARDRWLSRQEAAADRVRAPLSGYDVNAHGSTARPHPLACANPRRFYPSVTRRCTALGARYERTN</sequence>
<comment type="caution">
    <text evidence="1">The sequence shown here is derived from an EMBL/GenBank/DDBJ whole genome shotgun (WGS) entry which is preliminary data.</text>
</comment>
<reference evidence="1 2" key="1">
    <citation type="submission" date="2024-02" db="EMBL/GenBank/DDBJ databases">
        <title>Herpetosiphon gulosus NBRC 112829.</title>
        <authorList>
            <person name="Ichikawa N."/>
            <person name="Katano-Makiyama Y."/>
            <person name="Hidaka K."/>
        </authorList>
    </citation>
    <scope>NUCLEOTIDE SEQUENCE [LARGE SCALE GENOMIC DNA]</scope>
    <source>
        <strain evidence="1 2">NBRC 112829</strain>
    </source>
</reference>
<keyword evidence="2" id="KW-1185">Reference proteome</keyword>
<gene>
    <name evidence="1" type="ORF">Hgul01_02125</name>
</gene>